<protein>
    <submittedName>
        <fullName evidence="1">Uncharacterized protein</fullName>
    </submittedName>
</protein>
<dbReference type="AlphaFoldDB" id="A0A0P7IYM0"/>
<gene>
    <name evidence="1" type="ORF">AKJ29_06820</name>
</gene>
<keyword evidence="2" id="KW-1185">Reference proteome</keyword>
<evidence type="ECO:0000313" key="1">
    <source>
        <dbReference type="EMBL" id="KPN64925.1"/>
    </source>
</evidence>
<name>A0A0P7IYM0_9RHOB</name>
<accession>A0A0P7IYM0</accession>
<reference evidence="1 2" key="1">
    <citation type="submission" date="2015-09" db="EMBL/GenBank/DDBJ databases">
        <title>Draft genome sequence of Aliiroseovarius crassostreae CV919-312TSm, the causative agent of Roseovarius Oyster Disease (formerly Juvenile Oyster Disease).</title>
        <authorList>
            <person name="Kessner L."/>
            <person name="Spinard E."/>
            <person name="Nelson D."/>
        </authorList>
    </citation>
    <scope>NUCLEOTIDE SEQUENCE [LARGE SCALE GENOMIC DNA]</scope>
    <source>
        <strain evidence="1 2">CV919-312</strain>
    </source>
</reference>
<comment type="caution">
    <text evidence="1">The sequence shown here is derived from an EMBL/GenBank/DDBJ whole genome shotgun (WGS) entry which is preliminary data.</text>
</comment>
<dbReference type="RefSeq" id="WP_055187404.1">
    <property type="nucleotide sequence ID" value="NZ_FPBS01000008.1"/>
</dbReference>
<dbReference type="STRING" id="154981.AKJ29_06820"/>
<evidence type="ECO:0000313" key="2">
    <source>
        <dbReference type="Proteomes" id="UP000050471"/>
    </source>
</evidence>
<dbReference type="OrthoDB" id="7772846at2"/>
<sequence>MAEMTLTKARILAGVWEGELTVTGGSSLPEIEVSHLAKPLLGASVEPLPDQTSRYLVRVPIPSELLSEGVQTFVIADKASGEKLSHFSVVVGQPLDDDVRAEMDLLRAELDMLKRAFRKHCLETA</sequence>
<proteinExistence type="predicted"/>
<dbReference type="EMBL" id="LKBA01000001">
    <property type="protein sequence ID" value="KPN64925.1"/>
    <property type="molecule type" value="Genomic_DNA"/>
</dbReference>
<dbReference type="Proteomes" id="UP000050471">
    <property type="component" value="Unassembled WGS sequence"/>
</dbReference>
<organism evidence="1 2">
    <name type="scientific">Aliiroseovarius crassostreae</name>
    <dbReference type="NCBI Taxonomy" id="154981"/>
    <lineage>
        <taxon>Bacteria</taxon>
        <taxon>Pseudomonadati</taxon>
        <taxon>Pseudomonadota</taxon>
        <taxon>Alphaproteobacteria</taxon>
        <taxon>Rhodobacterales</taxon>
        <taxon>Paracoccaceae</taxon>
        <taxon>Aliiroseovarius</taxon>
    </lineage>
</organism>